<evidence type="ECO:0000256" key="3">
    <source>
        <dbReference type="ARBA" id="ARBA00022737"/>
    </source>
</evidence>
<comment type="caution">
    <text evidence="7">The sequence shown here is derived from an EMBL/GenBank/DDBJ whole genome shotgun (WGS) entry which is preliminary data.</text>
</comment>
<feature type="domain" description="Squalene cyclase N-terminal" evidence="6">
    <location>
        <begin position="30"/>
        <end position="317"/>
    </location>
</feature>
<dbReference type="InterPro" id="IPR006400">
    <property type="entry name" value="Hopene-cyclase"/>
</dbReference>
<dbReference type="InterPro" id="IPR032697">
    <property type="entry name" value="SQ_cyclase_N"/>
</dbReference>
<dbReference type="InterPro" id="IPR018333">
    <property type="entry name" value="Squalene_cyclase"/>
</dbReference>
<dbReference type="NCBIfam" id="TIGR01787">
    <property type="entry name" value="squalene_cyclas"/>
    <property type="match status" value="1"/>
</dbReference>
<sequence length="656" mass="73814">MNNTVFSADSLRGAEVLDAPTRETRKAIIAERADRLWDMQKPDGHIVFELEADCTIPAEYVLLRHFLGEIDREREARIARYLRKVQNPDGSWPLFHDGAGNISATVKGYWALKLTGEDIDAPHMARARSWLLGQGGAAKANVFTRIMMALFRQIPWRGMPCIPVEAILMPEWFPFHMSKIAYWSRTVLTPLLILYAKRAKAANPTGLDIRELFVVPPEEQRKWQINPTGSRIGEMFLLLDKALQRAEPHVPRGIRERAIRKAEEFTISHLNGDSGLGAIYPAMANAVMALRVLGYPDDHPHMKIAREAIEKLVIEREDQIYLQPCVSPVWDTSLAAHAFLESGERDDPRLIAALDWLASKQILDHVGDWAVRRPGLRPGGWAFQYDNPDYPDVDDTAVVVAAMHRADPKRYAMNIDRACEWLVGMQSRSGGWGAFEPENEHFYLNSIPFADHGALLDPPTVDVTARCVGCLAQVDRVKYAEAVRKGVGFIRREQEADGSWFGRWGANYIYGTWSALVALKGAGEDMNQPYVRRAVAWLKARQRPDGGWGEGLESYEDWGAGFARSSTASQTAWALLGLMSAGEVESGAVTRGIDWLAAAPRDEDGPRWEEAHWTGTGFPKVFYLKYHGYAAFFPLWAMGRYENLMTSNDREVHWGL</sequence>
<dbReference type="PANTHER" id="PTHR11764">
    <property type="entry name" value="TERPENE CYCLASE/MUTASE FAMILY MEMBER"/>
    <property type="match status" value="1"/>
</dbReference>
<proteinExistence type="inferred from homology"/>
<feature type="domain" description="Squalene cyclase C-terminal" evidence="5">
    <location>
        <begin position="326"/>
        <end position="642"/>
    </location>
</feature>
<evidence type="ECO:0000313" key="8">
    <source>
        <dbReference type="Proteomes" id="UP000655420"/>
    </source>
</evidence>
<dbReference type="InterPro" id="IPR032696">
    <property type="entry name" value="SQ_cyclase_C"/>
</dbReference>
<dbReference type="PANTHER" id="PTHR11764:SF20">
    <property type="entry name" value="LANOSTEROL SYNTHASE"/>
    <property type="match status" value="1"/>
</dbReference>
<keyword evidence="3" id="KW-0677">Repeat</keyword>
<evidence type="ECO:0000259" key="6">
    <source>
        <dbReference type="Pfam" id="PF13249"/>
    </source>
</evidence>
<dbReference type="SFLD" id="SFLDG01016">
    <property type="entry name" value="Prenyltransferase_Like_2"/>
    <property type="match status" value="1"/>
</dbReference>
<name>A0A8J7M3P4_9RHOB</name>
<accession>A0A8J7M3P4</accession>
<dbReference type="EMBL" id="JAEHHL010000001">
    <property type="protein sequence ID" value="MBK0397736.1"/>
    <property type="molecule type" value="Genomic_DNA"/>
</dbReference>
<gene>
    <name evidence="7" type="primary">shc</name>
    <name evidence="7" type="ORF">H0I76_00900</name>
</gene>
<dbReference type="SUPFAM" id="SSF48239">
    <property type="entry name" value="Terpenoid cyclases/Protein prenyltransferases"/>
    <property type="match status" value="2"/>
</dbReference>
<dbReference type="RefSeq" id="WP_200605798.1">
    <property type="nucleotide sequence ID" value="NZ_JAEHHL010000001.1"/>
</dbReference>
<dbReference type="UniPathway" id="UPA00337"/>
<organism evidence="7 8">
    <name type="scientific">Thermohalobaculum xanthum</name>
    <dbReference type="NCBI Taxonomy" id="2753746"/>
    <lineage>
        <taxon>Bacteria</taxon>
        <taxon>Pseudomonadati</taxon>
        <taxon>Pseudomonadota</taxon>
        <taxon>Alphaproteobacteria</taxon>
        <taxon>Rhodobacterales</taxon>
        <taxon>Paracoccaceae</taxon>
        <taxon>Thermohalobaculum</taxon>
    </lineage>
</organism>
<protein>
    <submittedName>
        <fullName evidence="7">Squalene--hopene cyclase</fullName>
        <ecNumber evidence="7">5.4.99.17</ecNumber>
    </submittedName>
</protein>
<dbReference type="EC" id="5.4.99.17" evidence="7"/>
<dbReference type="Pfam" id="PF13243">
    <property type="entry name" value="SQHop_cyclase_C"/>
    <property type="match status" value="1"/>
</dbReference>
<keyword evidence="8" id="KW-1185">Reference proteome</keyword>
<evidence type="ECO:0000256" key="2">
    <source>
        <dbReference type="ARBA" id="ARBA00009755"/>
    </source>
</evidence>
<dbReference type="NCBIfam" id="TIGR01507">
    <property type="entry name" value="hopene_cyclase"/>
    <property type="match status" value="1"/>
</dbReference>
<evidence type="ECO:0000313" key="7">
    <source>
        <dbReference type="EMBL" id="MBK0397736.1"/>
    </source>
</evidence>
<dbReference type="GO" id="GO:0016104">
    <property type="term" value="P:triterpenoid biosynthetic process"/>
    <property type="evidence" value="ECO:0007669"/>
    <property type="project" value="InterPro"/>
</dbReference>
<dbReference type="CDD" id="cd02892">
    <property type="entry name" value="SQCY_1"/>
    <property type="match status" value="1"/>
</dbReference>
<evidence type="ECO:0000256" key="4">
    <source>
        <dbReference type="ARBA" id="ARBA00023235"/>
    </source>
</evidence>
<comment type="pathway">
    <text evidence="1">Secondary metabolite biosynthesis; hopanoid biosynthesis.</text>
</comment>
<keyword evidence="4 7" id="KW-0413">Isomerase</keyword>
<dbReference type="Gene3D" id="1.50.10.20">
    <property type="match status" value="2"/>
</dbReference>
<dbReference type="Pfam" id="PF13249">
    <property type="entry name" value="SQHop_cyclase_N"/>
    <property type="match status" value="1"/>
</dbReference>
<comment type="similarity">
    <text evidence="2">Belongs to the terpene cyclase/mutase family.</text>
</comment>
<evidence type="ECO:0000256" key="1">
    <source>
        <dbReference type="ARBA" id="ARBA00004999"/>
    </source>
</evidence>
<dbReference type="GO" id="GO:0051007">
    <property type="term" value="F:squalene-hopene cyclase activity"/>
    <property type="evidence" value="ECO:0007669"/>
    <property type="project" value="UniProtKB-EC"/>
</dbReference>
<dbReference type="AlphaFoldDB" id="A0A8J7M3P4"/>
<dbReference type="Proteomes" id="UP000655420">
    <property type="component" value="Unassembled WGS sequence"/>
</dbReference>
<evidence type="ECO:0000259" key="5">
    <source>
        <dbReference type="Pfam" id="PF13243"/>
    </source>
</evidence>
<reference evidence="7" key="1">
    <citation type="submission" date="2020-12" db="EMBL/GenBank/DDBJ databases">
        <title>Bacterial taxonomy.</title>
        <authorList>
            <person name="Pan X."/>
        </authorList>
    </citation>
    <scope>NUCLEOTIDE SEQUENCE</scope>
    <source>
        <strain evidence="7">M0105</strain>
    </source>
</reference>
<dbReference type="GO" id="GO:0005811">
    <property type="term" value="C:lipid droplet"/>
    <property type="evidence" value="ECO:0007669"/>
    <property type="project" value="InterPro"/>
</dbReference>
<dbReference type="InterPro" id="IPR008930">
    <property type="entry name" value="Terpenoid_cyclase/PrenylTrfase"/>
</dbReference>